<protein>
    <submittedName>
        <fullName evidence="1">Uncharacterized protein</fullName>
    </submittedName>
</protein>
<dbReference type="EMBL" id="GBRH01253105">
    <property type="protein sequence ID" value="JAD44790.1"/>
    <property type="molecule type" value="Transcribed_RNA"/>
</dbReference>
<reference evidence="1" key="1">
    <citation type="submission" date="2014-09" db="EMBL/GenBank/DDBJ databases">
        <authorList>
            <person name="Magalhaes I.L.F."/>
            <person name="Oliveira U."/>
            <person name="Santos F.R."/>
            <person name="Vidigal T.H.D.A."/>
            <person name="Brescovit A.D."/>
            <person name="Santos A.J."/>
        </authorList>
    </citation>
    <scope>NUCLEOTIDE SEQUENCE</scope>
    <source>
        <tissue evidence="1">Shoot tissue taken approximately 20 cm above the soil surface</tissue>
    </source>
</reference>
<sequence>MKVLAYNNESKNLHPSFQILVRDLDFCSK</sequence>
<reference evidence="1" key="2">
    <citation type="journal article" date="2015" name="Data Brief">
        <title>Shoot transcriptome of the giant reed, Arundo donax.</title>
        <authorList>
            <person name="Barrero R.A."/>
            <person name="Guerrero F.D."/>
            <person name="Moolhuijzen P."/>
            <person name="Goolsby J.A."/>
            <person name="Tidwell J."/>
            <person name="Bellgard S.E."/>
            <person name="Bellgard M.I."/>
        </authorList>
    </citation>
    <scope>NUCLEOTIDE SEQUENCE</scope>
    <source>
        <tissue evidence="1">Shoot tissue taken approximately 20 cm above the soil surface</tissue>
    </source>
</reference>
<accession>A0A0A9A719</accession>
<proteinExistence type="predicted"/>
<evidence type="ECO:0000313" key="1">
    <source>
        <dbReference type="EMBL" id="JAD44790.1"/>
    </source>
</evidence>
<name>A0A0A9A719_ARUDO</name>
<organism evidence="1">
    <name type="scientific">Arundo donax</name>
    <name type="common">Giant reed</name>
    <name type="synonym">Donax arundinaceus</name>
    <dbReference type="NCBI Taxonomy" id="35708"/>
    <lineage>
        <taxon>Eukaryota</taxon>
        <taxon>Viridiplantae</taxon>
        <taxon>Streptophyta</taxon>
        <taxon>Embryophyta</taxon>
        <taxon>Tracheophyta</taxon>
        <taxon>Spermatophyta</taxon>
        <taxon>Magnoliopsida</taxon>
        <taxon>Liliopsida</taxon>
        <taxon>Poales</taxon>
        <taxon>Poaceae</taxon>
        <taxon>PACMAD clade</taxon>
        <taxon>Arundinoideae</taxon>
        <taxon>Arundineae</taxon>
        <taxon>Arundo</taxon>
    </lineage>
</organism>
<dbReference type="AlphaFoldDB" id="A0A0A9A719"/>